<dbReference type="Gene3D" id="3.90.550.10">
    <property type="entry name" value="Spore Coat Polysaccharide Biosynthesis Protein SpsA, Chain A"/>
    <property type="match status" value="1"/>
</dbReference>
<name>A0ABN6F1R8_9BACT</name>
<dbReference type="CDD" id="cd04186">
    <property type="entry name" value="GT_2_like_c"/>
    <property type="match status" value="1"/>
</dbReference>
<dbReference type="EMBL" id="AP024488">
    <property type="protein sequence ID" value="BCS95195.1"/>
    <property type="molecule type" value="Genomic_DNA"/>
</dbReference>
<dbReference type="InterPro" id="IPR001173">
    <property type="entry name" value="Glyco_trans_2-like"/>
</dbReference>
<keyword evidence="3" id="KW-1185">Reference proteome</keyword>
<dbReference type="SUPFAM" id="SSF53448">
    <property type="entry name" value="Nucleotide-diphospho-sugar transferases"/>
    <property type="match status" value="1"/>
</dbReference>
<dbReference type="RefSeq" id="WP_236891469.1">
    <property type="nucleotide sequence ID" value="NZ_AP024488.1"/>
</dbReference>
<proteinExistence type="predicted"/>
<dbReference type="PANTHER" id="PTHR43179:SF7">
    <property type="entry name" value="RHAMNOSYLTRANSFERASE WBBL"/>
    <property type="match status" value="1"/>
</dbReference>
<dbReference type="Proteomes" id="UP001320148">
    <property type="component" value="Chromosome"/>
</dbReference>
<sequence>MAGNQKIDISIVIVSFNTCDLTRRCLACVQEHGGEVNREVIVVDNASADGSPEMIEQEFPEVTLIRLAVNKGFAGGNLPGMKQAKGRYILLLNSDAFITAGVLSKTLAYMDANKRVGILGCRLTNPDGSLQPSARSLPGPINKFFHLSGLAARFPASPIFGKVDYTWWDHSTPRKVGWVVGAFFMIRRRTMKEIGLLDDGYFLYFEEIDYCLAAHRKYWEVVFYPDASVVHLGGQSTLKTPGRISTHGRQNLAIRIASECRYYRKCYGLFRLLAAMGVEYTWNALVRLKHTLAPKKESPQRKADARAVMGLIMEELLKPTKQKKPLA</sequence>
<organism evidence="2 3">
    <name type="scientific">Desulfoluna limicola</name>
    <dbReference type="NCBI Taxonomy" id="2810562"/>
    <lineage>
        <taxon>Bacteria</taxon>
        <taxon>Pseudomonadati</taxon>
        <taxon>Thermodesulfobacteriota</taxon>
        <taxon>Desulfobacteria</taxon>
        <taxon>Desulfobacterales</taxon>
        <taxon>Desulfolunaceae</taxon>
        <taxon>Desulfoluna</taxon>
    </lineage>
</organism>
<evidence type="ECO:0000259" key="1">
    <source>
        <dbReference type="Pfam" id="PF00535"/>
    </source>
</evidence>
<protein>
    <submittedName>
        <fullName evidence="2">Glycosyl transferase</fullName>
    </submittedName>
</protein>
<dbReference type="Pfam" id="PF00535">
    <property type="entry name" value="Glycos_transf_2"/>
    <property type="match status" value="1"/>
</dbReference>
<reference evidence="2 3" key="1">
    <citation type="submission" date="2021-02" db="EMBL/GenBank/DDBJ databases">
        <title>Complete genome of Desulfoluna sp. strain ASN36.</title>
        <authorList>
            <person name="Takahashi A."/>
            <person name="Kojima H."/>
            <person name="Fukui M."/>
        </authorList>
    </citation>
    <scope>NUCLEOTIDE SEQUENCE [LARGE SCALE GENOMIC DNA]</scope>
    <source>
        <strain evidence="2 3">ASN36</strain>
    </source>
</reference>
<evidence type="ECO:0000313" key="3">
    <source>
        <dbReference type="Proteomes" id="UP001320148"/>
    </source>
</evidence>
<dbReference type="GO" id="GO:0016740">
    <property type="term" value="F:transferase activity"/>
    <property type="evidence" value="ECO:0007669"/>
    <property type="project" value="UniProtKB-KW"/>
</dbReference>
<accession>A0ABN6F1R8</accession>
<feature type="domain" description="Glycosyltransferase 2-like" evidence="1">
    <location>
        <begin position="10"/>
        <end position="155"/>
    </location>
</feature>
<dbReference type="PANTHER" id="PTHR43179">
    <property type="entry name" value="RHAMNOSYLTRANSFERASE WBBL"/>
    <property type="match status" value="1"/>
</dbReference>
<keyword evidence="2" id="KW-0808">Transferase</keyword>
<dbReference type="InterPro" id="IPR029044">
    <property type="entry name" value="Nucleotide-diphossugar_trans"/>
</dbReference>
<evidence type="ECO:0000313" key="2">
    <source>
        <dbReference type="EMBL" id="BCS95195.1"/>
    </source>
</evidence>
<gene>
    <name evidence="2" type="ORF">DSLASN_08270</name>
</gene>